<organism evidence="1">
    <name type="scientific">marine sediment metagenome</name>
    <dbReference type="NCBI Taxonomy" id="412755"/>
    <lineage>
        <taxon>unclassified sequences</taxon>
        <taxon>metagenomes</taxon>
        <taxon>ecological metagenomes</taxon>
    </lineage>
</organism>
<reference evidence="1" key="1">
    <citation type="journal article" date="2014" name="Front. Microbiol.">
        <title>High frequency of phylogenetically diverse reductive dehalogenase-homologous genes in deep subseafloor sedimentary metagenomes.</title>
        <authorList>
            <person name="Kawai M."/>
            <person name="Futagami T."/>
            <person name="Toyoda A."/>
            <person name="Takaki Y."/>
            <person name="Nishi S."/>
            <person name="Hori S."/>
            <person name="Arai W."/>
            <person name="Tsubouchi T."/>
            <person name="Morono Y."/>
            <person name="Uchiyama I."/>
            <person name="Ito T."/>
            <person name="Fujiyama A."/>
            <person name="Inagaki F."/>
            <person name="Takami H."/>
        </authorList>
    </citation>
    <scope>NUCLEOTIDE SEQUENCE</scope>
    <source>
        <strain evidence="1">Expedition CK06-06</strain>
    </source>
</reference>
<comment type="caution">
    <text evidence="1">The sequence shown here is derived from an EMBL/GenBank/DDBJ whole genome shotgun (WGS) entry which is preliminary data.</text>
</comment>
<dbReference type="AlphaFoldDB" id="X0UYC9"/>
<evidence type="ECO:0000313" key="1">
    <source>
        <dbReference type="EMBL" id="GAF93435.1"/>
    </source>
</evidence>
<sequence length="155" mass="16546">TETAEIICAVTGEGSKSSAKVGVSNLNIAPGRISVGSSAYNSTLEGKSAREASKKIAKEFAKELGQVWKGAIVKITEDGIVYINGGENVGVKKKNIFKVVRKGESLIDPETGEELGSEDEIIGEIKVFKVLEKMSKAKKIEGSGFKRGDRIQESN</sequence>
<proteinExistence type="predicted"/>
<accession>X0UYC9</accession>
<name>X0UYC9_9ZZZZ</name>
<protein>
    <submittedName>
        <fullName evidence="1">Uncharacterized protein</fullName>
    </submittedName>
</protein>
<dbReference type="EMBL" id="BARS01011759">
    <property type="protein sequence ID" value="GAF93435.1"/>
    <property type="molecule type" value="Genomic_DNA"/>
</dbReference>
<feature type="non-terminal residue" evidence="1">
    <location>
        <position position="1"/>
    </location>
</feature>
<gene>
    <name evidence="1" type="ORF">S01H1_21260</name>
</gene>